<protein>
    <submittedName>
        <fullName evidence="1">Secreted protein hcp</fullName>
    </submittedName>
</protein>
<reference evidence="1 2" key="1">
    <citation type="submission" date="2018-06" db="EMBL/GenBank/DDBJ databases">
        <authorList>
            <consortium name="Pathogen Informatics"/>
            <person name="Doyle S."/>
        </authorList>
    </citation>
    <scope>NUCLEOTIDE SEQUENCE [LARGE SCALE GENOMIC DNA]</scope>
    <source>
        <strain evidence="1 2">NCTC9381</strain>
    </source>
</reference>
<evidence type="ECO:0000313" key="1">
    <source>
        <dbReference type="EMBL" id="SUE06609.1"/>
    </source>
</evidence>
<sequence length="163" mass="18613">MAIPVYLWLYDEEGKLIKGSVDVTEREGSIEVTGMQHNLFIPTDDTTGAVTGARQHEAYTFEKTIDSASPQLYKALTTGETLAKAVFSFYRINYNGQEEEYFVTKLECVKVCHVVTVMFDTKDPDFERHGHVEHVGLRYEQIAWHYTDGNIKHTDSLEEQKTA</sequence>
<accession>A0A379LR51</accession>
<gene>
    <name evidence="1" type="primary">hcpA_5</name>
    <name evidence="1" type="ORF">NCTC9381_05471</name>
</gene>
<proteinExistence type="predicted"/>
<evidence type="ECO:0000313" key="2">
    <source>
        <dbReference type="Proteomes" id="UP000254640"/>
    </source>
</evidence>
<dbReference type="RefSeq" id="WP_033760320.1">
    <property type="nucleotide sequence ID" value="NZ_CP077368.1"/>
</dbReference>
<dbReference type="Gene3D" id="2.30.110.20">
    <property type="entry name" value="Hcp1-like"/>
    <property type="match status" value="1"/>
</dbReference>
<dbReference type="SUPFAM" id="SSF141452">
    <property type="entry name" value="Hcp1-like"/>
    <property type="match status" value="1"/>
</dbReference>
<keyword evidence="2" id="KW-1185">Reference proteome</keyword>
<dbReference type="EMBL" id="UGSO01000002">
    <property type="protein sequence ID" value="SUE06609.1"/>
    <property type="molecule type" value="Genomic_DNA"/>
</dbReference>
<dbReference type="InterPro" id="IPR036624">
    <property type="entry name" value="Hcp1-lik_sf"/>
</dbReference>
<name>A0A379LR51_ENTAG</name>
<dbReference type="PANTHER" id="PTHR34319:SF6">
    <property type="entry name" value="MAJOR EXPORTED PROTEIN"/>
    <property type="match status" value="1"/>
</dbReference>
<dbReference type="Pfam" id="PF05638">
    <property type="entry name" value="T6SS_HCP"/>
    <property type="match status" value="1"/>
</dbReference>
<dbReference type="InterPro" id="IPR008514">
    <property type="entry name" value="T6SS_Hcp"/>
</dbReference>
<dbReference type="NCBIfam" id="TIGR03344">
    <property type="entry name" value="VI_effect_Hcp1"/>
    <property type="match status" value="1"/>
</dbReference>
<dbReference type="Proteomes" id="UP000254640">
    <property type="component" value="Unassembled WGS sequence"/>
</dbReference>
<dbReference type="AlphaFoldDB" id="A0A379LR51"/>
<dbReference type="GeneID" id="66827629"/>
<dbReference type="InterPro" id="IPR052947">
    <property type="entry name" value="T6SS_Hcp1_domain"/>
</dbReference>
<organism evidence="1 2">
    <name type="scientific">Enterobacter agglomerans</name>
    <name type="common">Erwinia herbicola</name>
    <name type="synonym">Pantoea agglomerans</name>
    <dbReference type="NCBI Taxonomy" id="549"/>
    <lineage>
        <taxon>Bacteria</taxon>
        <taxon>Pseudomonadati</taxon>
        <taxon>Pseudomonadota</taxon>
        <taxon>Gammaproteobacteria</taxon>
        <taxon>Enterobacterales</taxon>
        <taxon>Erwiniaceae</taxon>
        <taxon>Pantoea</taxon>
        <taxon>Pantoea agglomerans group</taxon>
    </lineage>
</organism>
<dbReference type="PANTHER" id="PTHR34319">
    <property type="entry name" value="MAJOR EXPORTED PROTEIN"/>
    <property type="match status" value="1"/>
</dbReference>